<gene>
    <name evidence="1" type="ORF">GCM10009007_18920</name>
</gene>
<dbReference type="RefSeq" id="WP_189493722.1">
    <property type="nucleotide sequence ID" value="NZ_BMZG01000011.1"/>
</dbReference>
<proteinExistence type="predicted"/>
<sequence length="236" mass="27383">MHDNLLSPKVYDSDERQLDEALRDVVSQVFEGTLRTKINDIDVYGMPHLGRFEVVERFVKRDGLTLLRIDDEERMRYLFKAWKVKNPKRGLHFLRTFLQLLYPNEWAADQMWQEKNKPYPLHLKTANEIKGKQTRYWLTSRVQVSISDLAETGEYLLRVLPALRSVLGAKFVLMIAIMRRFVNSNDNGIGLYGVANLSALDMRTVDMVLPALANGLQLANIAQHAHVHFIHMELHK</sequence>
<evidence type="ECO:0000313" key="1">
    <source>
        <dbReference type="EMBL" id="GHA78178.1"/>
    </source>
</evidence>
<reference evidence="1" key="2">
    <citation type="submission" date="2020-09" db="EMBL/GenBank/DDBJ databases">
        <authorList>
            <person name="Sun Q."/>
            <person name="Kim S."/>
        </authorList>
    </citation>
    <scope>NUCLEOTIDE SEQUENCE</scope>
    <source>
        <strain evidence="1">KCTC 32501</strain>
    </source>
</reference>
<accession>A0A8J3FZW9</accession>
<evidence type="ECO:0000313" key="2">
    <source>
        <dbReference type="Proteomes" id="UP000614287"/>
    </source>
</evidence>
<comment type="caution">
    <text evidence="1">The sequence shown here is derived from an EMBL/GenBank/DDBJ whole genome shotgun (WGS) entry which is preliminary data.</text>
</comment>
<reference evidence="1" key="1">
    <citation type="journal article" date="2014" name="Int. J. Syst. Evol. Microbiol.">
        <title>Complete genome sequence of Corynebacterium casei LMG S-19264T (=DSM 44701T), isolated from a smear-ripened cheese.</title>
        <authorList>
            <consortium name="US DOE Joint Genome Institute (JGI-PGF)"/>
            <person name="Walter F."/>
            <person name="Albersmeier A."/>
            <person name="Kalinowski J."/>
            <person name="Ruckert C."/>
        </authorList>
    </citation>
    <scope>NUCLEOTIDE SEQUENCE</scope>
    <source>
        <strain evidence="1">KCTC 32501</strain>
    </source>
</reference>
<name>A0A8J3FZW9_9BURK</name>
<dbReference type="EMBL" id="BMZG01000011">
    <property type="protein sequence ID" value="GHA78178.1"/>
    <property type="molecule type" value="Genomic_DNA"/>
</dbReference>
<dbReference type="Proteomes" id="UP000614287">
    <property type="component" value="Unassembled WGS sequence"/>
</dbReference>
<dbReference type="AlphaFoldDB" id="A0A8J3FZW9"/>
<organism evidence="1 2">
    <name type="scientific">Formosimonas limnophila</name>
    <dbReference type="NCBI Taxonomy" id="1384487"/>
    <lineage>
        <taxon>Bacteria</taxon>
        <taxon>Pseudomonadati</taxon>
        <taxon>Pseudomonadota</taxon>
        <taxon>Betaproteobacteria</taxon>
        <taxon>Burkholderiales</taxon>
        <taxon>Burkholderiaceae</taxon>
        <taxon>Formosimonas</taxon>
    </lineage>
</organism>
<keyword evidence="2" id="KW-1185">Reference proteome</keyword>
<protein>
    <submittedName>
        <fullName evidence="1">Uncharacterized protein</fullName>
    </submittedName>
</protein>